<evidence type="ECO:0000256" key="14">
    <source>
        <dbReference type="ARBA" id="ARBA00023180"/>
    </source>
</evidence>
<dbReference type="PANTHER" id="PTHR12147">
    <property type="entry name" value="METALLOPEPTIDASE M28 FAMILY MEMBER"/>
    <property type="match status" value="1"/>
</dbReference>
<dbReference type="Proteomes" id="UP000284842">
    <property type="component" value="Unassembled WGS sequence"/>
</dbReference>
<feature type="region of interest" description="Disordered" evidence="16">
    <location>
        <begin position="603"/>
        <end position="625"/>
    </location>
</feature>
<feature type="domain" description="Peptidase M28" evidence="18">
    <location>
        <begin position="144"/>
        <end position="330"/>
    </location>
</feature>
<evidence type="ECO:0000313" key="21">
    <source>
        <dbReference type="Proteomes" id="UP000284842"/>
    </source>
</evidence>
<feature type="region of interest" description="Disordered" evidence="16">
    <location>
        <begin position="679"/>
        <end position="711"/>
    </location>
</feature>
<feature type="domain" description="Vacuolar membrane protease C-terminal" evidence="19">
    <location>
        <begin position="952"/>
        <end position="1235"/>
    </location>
</feature>
<feature type="compositionally biased region" description="Basic residues" evidence="16">
    <location>
        <begin position="876"/>
        <end position="886"/>
    </location>
</feature>
<evidence type="ECO:0000256" key="13">
    <source>
        <dbReference type="ARBA" id="ARBA00023136"/>
    </source>
</evidence>
<gene>
    <name evidence="20" type="ORF">CVT24_002605</name>
</gene>
<evidence type="ECO:0000256" key="16">
    <source>
        <dbReference type="SAM" id="MobiDB-lite"/>
    </source>
</evidence>
<feature type="transmembrane region" description="Helical" evidence="17">
    <location>
        <begin position="491"/>
        <end position="510"/>
    </location>
</feature>
<evidence type="ECO:0000256" key="17">
    <source>
        <dbReference type="SAM" id="Phobius"/>
    </source>
</evidence>
<evidence type="ECO:0000256" key="2">
    <source>
        <dbReference type="ARBA" id="ARBA00003273"/>
    </source>
</evidence>
<evidence type="ECO:0000256" key="11">
    <source>
        <dbReference type="ARBA" id="ARBA00022989"/>
    </source>
</evidence>
<dbReference type="InterPro" id="IPR053975">
    <property type="entry name" value="PFF1_C"/>
</dbReference>
<dbReference type="InterPro" id="IPR045175">
    <property type="entry name" value="M28_fam"/>
</dbReference>
<accession>A0A409YU01</accession>
<sequence>MPDLSSLRARLKPHIPALLVFLLIASYVNVFLAVRYSDKLPEVPRDTRGLDVDRAWNDLHQITRRPHPYNSHENDVVRGYILNRLRHLSKQYPHIQYTSDASTQINTTYIDPPHSAYFESLNIIVLIPGLESELSPKGTGDKGGGVLYSAHIDSVASGVGATDDGVGVVCILGLIEYFAQHRAKRSVVFNLNDGEEDGLNGAMAYVIFLFFKHPWSTIPDTFVNFEGSGAGGRPIFFRSTSILPLQAATTNTHVHANVLSGDAFEHRLLRSRTDFTVYSKSLPAPAASVHLPTALSEKRTKPMQGIDLAFYKHRSYYHTKYDAIPYIEGGKKALWGMMDAGRGVGWELANRPFASADAEESTEGVKEEAWGDAPVFFDRASLPFLVLLEDVVLMIRCVQFLIVTSFCFHDPLAIAKKTPSGCPKSSSFISRALAGTCTLARTVCGLSSIAVSNEGVLFWKTLGWATLAEVGLAAAYALVNPFVVYGHAYQVLASFFLLNVVITGVCGYYHNPSTAPAPLPTAPSAPSHSAFASLLLTMYGLTYGFTIVATALLYAFGLGGTYFITIWGIAAWLALVTEATCVGGFTGLGVGANSSGHGAWFGFKDKEKGKEGGNDKGKEKSTEEPIELRRSIRKQIAIAAANEAALKASHTAQLTVPLSSLGGVNASVKDMTGYGVGEDDGEATIRTSPRKRARGAKPNSKAKEKGVHAPRKEMEVYVDVPPLSPTFSTGSASNSKPQANVVPEIRRTSPSPPPLVPVPIPASISPAQTSTVAQPTTDVVLPRLAVHRFIHIRILQLFLTVVVPVTLIAHISQVLVDGMSQTLADGSWGLIIYAALALFGTFMAIPAAPWILAAYLDARTASLNEANSTSAPTPTKKLRLIPKSKSKSSSSSTSTHPLSRRSSLSANTNTATSTAKRYSIIGTAVLALLVIVLHEVTVENLTRFPFNANTPLKVFFQQRVEFPLASMKGAPGGLSTLRLSGAGGDVPKVTTLLVGVPSYIRRIVDALPSSQGRDVRCEGMRDRKGTDGCTWDVAIGGGLVPSSGSGRAGAGGVDVAIGHWFDANVTRTGLLSARFEVQGVNTRNCRIYFEDKVIGFGVARDDVGGVVENGKALTHLDATSGFEMPEAGIGQLNLWSRKWGAKWIVDVTWPRSVLGVDMTAKEEKGKRGVRSGNERSFKGRVACEWSEYDSARAGQIFEDEKEAKEGSSIPAFEEVLAFAPRWVSVSKLYHGMLEVGRGWEI</sequence>
<dbReference type="OrthoDB" id="76293at2759"/>
<evidence type="ECO:0000256" key="15">
    <source>
        <dbReference type="RuleBase" id="RU361240"/>
    </source>
</evidence>
<dbReference type="EC" id="3.4.-.-" evidence="15"/>
<evidence type="ECO:0000256" key="7">
    <source>
        <dbReference type="ARBA" id="ARBA00022692"/>
    </source>
</evidence>
<keyword evidence="10 15" id="KW-0862">Zinc</keyword>
<keyword evidence="11 17" id="KW-1133">Transmembrane helix</keyword>
<feature type="transmembrane region" description="Helical" evidence="17">
    <location>
        <begin position="530"/>
        <end position="556"/>
    </location>
</feature>
<dbReference type="InParanoid" id="A0A409YU01"/>
<evidence type="ECO:0000256" key="4">
    <source>
        <dbReference type="ARBA" id="ARBA00010918"/>
    </source>
</evidence>
<feature type="compositionally biased region" description="Basic and acidic residues" evidence="16">
    <location>
        <begin position="701"/>
        <end position="711"/>
    </location>
</feature>
<evidence type="ECO:0000256" key="8">
    <source>
        <dbReference type="ARBA" id="ARBA00022723"/>
    </source>
</evidence>
<feature type="region of interest" description="Disordered" evidence="16">
    <location>
        <begin position="866"/>
        <end position="908"/>
    </location>
</feature>
<feature type="transmembrane region" description="Helical" evidence="17">
    <location>
        <begin position="828"/>
        <end position="856"/>
    </location>
</feature>
<proteinExistence type="inferred from homology"/>
<protein>
    <recommendedName>
        <fullName evidence="15">Peptide hydrolase</fullName>
        <ecNumber evidence="15">3.4.-.-</ecNumber>
    </recommendedName>
</protein>
<evidence type="ECO:0000256" key="6">
    <source>
        <dbReference type="ARBA" id="ARBA00022670"/>
    </source>
</evidence>
<keyword evidence="12" id="KW-0482">Metalloprotease</keyword>
<dbReference type="PANTHER" id="PTHR12147:SF58">
    <property type="entry name" value="VACUOLAR MEMBRANE PROTEASE"/>
    <property type="match status" value="1"/>
</dbReference>
<feature type="transmembrane region" description="Helical" evidence="17">
    <location>
        <begin position="918"/>
        <end position="936"/>
    </location>
</feature>
<evidence type="ECO:0000256" key="1">
    <source>
        <dbReference type="ARBA" id="ARBA00001947"/>
    </source>
</evidence>
<evidence type="ECO:0000256" key="10">
    <source>
        <dbReference type="ARBA" id="ARBA00022833"/>
    </source>
</evidence>
<comment type="caution">
    <text evidence="20">The sequence shown here is derived from an EMBL/GenBank/DDBJ whole genome shotgun (WGS) entry which is preliminary data.</text>
</comment>
<comment type="subcellular location">
    <subcellularLocation>
        <location evidence="3">Vacuole membrane</location>
        <topology evidence="3">Multi-pass membrane protein</topology>
    </subcellularLocation>
</comment>
<comment type="function">
    <text evidence="2">May be involved in vacuolar sorting and osmoregulation.</text>
</comment>
<evidence type="ECO:0000313" key="20">
    <source>
        <dbReference type="EMBL" id="PPR06463.1"/>
    </source>
</evidence>
<evidence type="ECO:0000256" key="12">
    <source>
        <dbReference type="ARBA" id="ARBA00023049"/>
    </source>
</evidence>
<evidence type="ECO:0000256" key="5">
    <source>
        <dbReference type="ARBA" id="ARBA00022554"/>
    </source>
</evidence>
<dbReference type="GO" id="GO:0046872">
    <property type="term" value="F:metal ion binding"/>
    <property type="evidence" value="ECO:0007669"/>
    <property type="project" value="UniProtKB-KW"/>
</dbReference>
<dbReference type="Gene3D" id="3.40.630.10">
    <property type="entry name" value="Zn peptidases"/>
    <property type="match status" value="1"/>
</dbReference>
<comment type="cofactor">
    <cofactor evidence="1">
        <name>Zn(2+)</name>
        <dbReference type="ChEBI" id="CHEBI:29105"/>
    </cofactor>
</comment>
<keyword evidence="6 15" id="KW-0645">Protease</keyword>
<evidence type="ECO:0000259" key="18">
    <source>
        <dbReference type="Pfam" id="PF04389"/>
    </source>
</evidence>
<feature type="transmembrane region" description="Helical" evidence="17">
    <location>
        <begin position="457"/>
        <end position="479"/>
    </location>
</feature>
<keyword evidence="8 15" id="KW-0479">Metal-binding</keyword>
<feature type="compositionally biased region" description="Low complexity" evidence="16">
    <location>
        <begin position="887"/>
        <end position="908"/>
    </location>
</feature>
<dbReference type="SUPFAM" id="SSF53187">
    <property type="entry name" value="Zn-dependent exopeptidases"/>
    <property type="match status" value="1"/>
</dbReference>
<keyword evidence="5" id="KW-0926">Vacuole</keyword>
<evidence type="ECO:0000256" key="3">
    <source>
        <dbReference type="ARBA" id="ARBA00004128"/>
    </source>
</evidence>
<keyword evidence="13 17" id="KW-0472">Membrane</keyword>
<dbReference type="Pfam" id="PF04389">
    <property type="entry name" value="Peptidase_M28"/>
    <property type="match status" value="1"/>
</dbReference>
<keyword evidence="14" id="KW-0325">Glycoprotein</keyword>
<dbReference type="GO" id="GO:0006508">
    <property type="term" value="P:proteolysis"/>
    <property type="evidence" value="ECO:0007669"/>
    <property type="project" value="UniProtKB-KW"/>
</dbReference>
<name>A0A409YU01_9AGAR</name>
<dbReference type="EMBL" id="NHTK01000645">
    <property type="protein sequence ID" value="PPR06463.1"/>
    <property type="molecule type" value="Genomic_DNA"/>
</dbReference>
<dbReference type="InterPro" id="IPR007484">
    <property type="entry name" value="Peptidase_M28"/>
</dbReference>
<dbReference type="GO" id="GO:0005774">
    <property type="term" value="C:vacuolar membrane"/>
    <property type="evidence" value="ECO:0007669"/>
    <property type="project" value="UniProtKB-SubCell"/>
</dbReference>
<organism evidence="20 21">
    <name type="scientific">Panaeolus cyanescens</name>
    <dbReference type="NCBI Taxonomy" id="181874"/>
    <lineage>
        <taxon>Eukaryota</taxon>
        <taxon>Fungi</taxon>
        <taxon>Dikarya</taxon>
        <taxon>Basidiomycota</taxon>
        <taxon>Agaricomycotina</taxon>
        <taxon>Agaricomycetes</taxon>
        <taxon>Agaricomycetidae</taxon>
        <taxon>Agaricales</taxon>
        <taxon>Agaricineae</taxon>
        <taxon>Galeropsidaceae</taxon>
        <taxon>Panaeolus</taxon>
    </lineage>
</organism>
<dbReference type="Pfam" id="PF22250">
    <property type="entry name" value="PFF1_C"/>
    <property type="match status" value="1"/>
</dbReference>
<feature type="transmembrane region" description="Helical" evidence="17">
    <location>
        <begin position="797"/>
        <end position="816"/>
    </location>
</feature>
<comment type="similarity">
    <text evidence="4 15">Belongs to the peptidase M28 family.</text>
</comment>
<keyword evidence="9 15" id="KW-0378">Hydrolase</keyword>
<keyword evidence="21" id="KW-1185">Reference proteome</keyword>
<reference evidence="20 21" key="1">
    <citation type="journal article" date="2018" name="Evol. Lett.">
        <title>Horizontal gene cluster transfer increased hallucinogenic mushroom diversity.</title>
        <authorList>
            <person name="Reynolds H.T."/>
            <person name="Vijayakumar V."/>
            <person name="Gluck-Thaler E."/>
            <person name="Korotkin H.B."/>
            <person name="Matheny P.B."/>
            <person name="Slot J.C."/>
        </authorList>
    </citation>
    <scope>NUCLEOTIDE SEQUENCE [LARGE SCALE GENOMIC DNA]</scope>
    <source>
        <strain evidence="20 21">2629</strain>
    </source>
</reference>
<keyword evidence="7 17" id="KW-0812">Transmembrane</keyword>
<dbReference type="AlphaFoldDB" id="A0A409YU01"/>
<evidence type="ECO:0000259" key="19">
    <source>
        <dbReference type="Pfam" id="PF22250"/>
    </source>
</evidence>
<dbReference type="STRING" id="181874.A0A409YU01"/>
<dbReference type="GO" id="GO:0008235">
    <property type="term" value="F:metalloexopeptidase activity"/>
    <property type="evidence" value="ECO:0007669"/>
    <property type="project" value="InterPro"/>
</dbReference>
<evidence type="ECO:0000256" key="9">
    <source>
        <dbReference type="ARBA" id="ARBA00022801"/>
    </source>
</evidence>